<dbReference type="Proteomes" id="UP000436088">
    <property type="component" value="Unassembled WGS sequence"/>
</dbReference>
<dbReference type="InterPro" id="IPR026992">
    <property type="entry name" value="DIOX_N"/>
</dbReference>
<organism evidence="5 6">
    <name type="scientific">Hibiscus syriacus</name>
    <name type="common">Rose of Sharon</name>
    <dbReference type="NCBI Taxonomy" id="106335"/>
    <lineage>
        <taxon>Eukaryota</taxon>
        <taxon>Viridiplantae</taxon>
        <taxon>Streptophyta</taxon>
        <taxon>Embryophyta</taxon>
        <taxon>Tracheophyta</taxon>
        <taxon>Spermatophyta</taxon>
        <taxon>Magnoliopsida</taxon>
        <taxon>eudicotyledons</taxon>
        <taxon>Gunneridae</taxon>
        <taxon>Pentapetalae</taxon>
        <taxon>rosids</taxon>
        <taxon>malvids</taxon>
        <taxon>Malvales</taxon>
        <taxon>Malvaceae</taxon>
        <taxon>Malvoideae</taxon>
        <taxon>Hibiscus</taxon>
    </lineage>
</organism>
<name>A0A6A2YA38_HIBSY</name>
<dbReference type="GO" id="GO:0046872">
    <property type="term" value="F:metal ion binding"/>
    <property type="evidence" value="ECO:0007669"/>
    <property type="project" value="UniProtKB-KW"/>
</dbReference>
<feature type="domain" description="Fe2OG dioxygenase" evidence="4">
    <location>
        <begin position="380"/>
        <end position="479"/>
    </location>
</feature>
<evidence type="ECO:0000259" key="4">
    <source>
        <dbReference type="PROSITE" id="PS51471"/>
    </source>
</evidence>
<protein>
    <submittedName>
        <fullName evidence="5">RING/U-box superfamily protein</fullName>
    </submittedName>
</protein>
<evidence type="ECO:0000256" key="2">
    <source>
        <dbReference type="ARBA" id="ARBA00022723"/>
    </source>
</evidence>
<dbReference type="PANTHER" id="PTHR47991">
    <property type="entry name" value="OXOGLUTARATE/IRON-DEPENDENT DIOXYGENASE"/>
    <property type="match status" value="1"/>
</dbReference>
<dbReference type="AlphaFoldDB" id="A0A6A2YA38"/>
<keyword evidence="3" id="KW-0408">Iron</keyword>
<dbReference type="PROSITE" id="PS51471">
    <property type="entry name" value="FE2OG_OXY"/>
    <property type="match status" value="1"/>
</dbReference>
<dbReference type="Pfam" id="PF03171">
    <property type="entry name" value="2OG-FeII_Oxy"/>
    <property type="match status" value="1"/>
</dbReference>
<dbReference type="InterPro" id="IPR005123">
    <property type="entry name" value="Oxoglu/Fe-dep_dioxygenase_dom"/>
</dbReference>
<evidence type="ECO:0000313" key="5">
    <source>
        <dbReference type="EMBL" id="KAE8668807.1"/>
    </source>
</evidence>
<dbReference type="InterPro" id="IPR050295">
    <property type="entry name" value="Plant_2OG-oxidoreductases"/>
</dbReference>
<gene>
    <name evidence="5" type="ORF">F3Y22_tig00112285pilonHSYRG00374</name>
</gene>
<evidence type="ECO:0000313" key="6">
    <source>
        <dbReference type="Proteomes" id="UP000436088"/>
    </source>
</evidence>
<dbReference type="Pfam" id="PF14226">
    <property type="entry name" value="DIOX_N"/>
    <property type="match status" value="1"/>
</dbReference>
<sequence length="530" mass="60043">MTNMIQPQIPRLTKTNYDNWSIQMKTLLGSQDCWDIIEDGYTEPKNAAAEAALANEDKKFELYKLLESPPTLPTSGIRVWFEFNVVEKMANMIQPQIPRLTKTNYGNWSIQMNVLLGSQDCWDIIEDCYTEPEKAAAEITLANEDKKEKLATATHEEIVVVIVEDTEKDSEPEDFNSPPFASCTLSLYIQIETMELLSSWCSDGSLPESYVMPLEIRPGDLIVPLEKSIPVIDLQHNDRNNTIQQILKAGEEFGFFQIINHGVSEDLMDETMNVAEEFHAMPGVDKERECSKDPNGSCKLYTSSHVYPREDIHLWRDAVMHPCRPLDQHIQFWPENPTRYREVVGAYSVELWKLSCRILELICEGLGLNINYFSSNDLSQVPKILINHYPPCPEPSLTLGLFKHRDPTIITILLQGHINGLQVLKDGRWIGIEPLPHAFVVNIGFLLQVISNGKLNGAEHRVVTNSRDARTTVSFFVYPCDDSLIGPAKALVNASNPAIYKAFKFSDFINVSILNHDDGAFKELIYEPTP</sequence>
<comment type="similarity">
    <text evidence="1">Belongs to the iron/ascorbate-dependent oxidoreductase family.</text>
</comment>
<keyword evidence="2" id="KW-0479">Metal-binding</keyword>
<evidence type="ECO:0000256" key="3">
    <source>
        <dbReference type="ARBA" id="ARBA00023004"/>
    </source>
</evidence>
<dbReference type="EMBL" id="VEPZ02001542">
    <property type="protein sequence ID" value="KAE8668807.1"/>
    <property type="molecule type" value="Genomic_DNA"/>
</dbReference>
<keyword evidence="6" id="KW-1185">Reference proteome</keyword>
<dbReference type="Gene3D" id="2.60.120.330">
    <property type="entry name" value="B-lactam Antibiotic, Isopenicillin N Synthase, Chain"/>
    <property type="match status" value="1"/>
</dbReference>
<comment type="caution">
    <text evidence="5">The sequence shown here is derived from an EMBL/GenBank/DDBJ whole genome shotgun (WGS) entry which is preliminary data.</text>
</comment>
<dbReference type="InterPro" id="IPR025314">
    <property type="entry name" value="DUF4219"/>
</dbReference>
<dbReference type="SUPFAM" id="SSF51197">
    <property type="entry name" value="Clavaminate synthase-like"/>
    <property type="match status" value="1"/>
</dbReference>
<dbReference type="InterPro" id="IPR044861">
    <property type="entry name" value="IPNS-like_FE2OG_OXY"/>
</dbReference>
<dbReference type="Pfam" id="PF13961">
    <property type="entry name" value="DUF4219"/>
    <property type="match status" value="2"/>
</dbReference>
<accession>A0A6A2YA38</accession>
<evidence type="ECO:0000256" key="1">
    <source>
        <dbReference type="ARBA" id="ARBA00008056"/>
    </source>
</evidence>
<dbReference type="InterPro" id="IPR027443">
    <property type="entry name" value="IPNS-like_sf"/>
</dbReference>
<reference evidence="5" key="1">
    <citation type="submission" date="2019-09" db="EMBL/GenBank/DDBJ databases">
        <title>Draft genome information of white flower Hibiscus syriacus.</title>
        <authorList>
            <person name="Kim Y.-M."/>
        </authorList>
    </citation>
    <scope>NUCLEOTIDE SEQUENCE [LARGE SCALE GENOMIC DNA]</scope>
    <source>
        <strain evidence="5">YM2019G1</strain>
    </source>
</reference>
<proteinExistence type="inferred from homology"/>